<dbReference type="SUPFAM" id="SSF52540">
    <property type="entry name" value="P-loop containing nucleoside triphosphate hydrolases"/>
    <property type="match status" value="1"/>
</dbReference>
<sequence>MSELPVETRSILEAWFSQKPVFALMGEYSAGKSTLLNLLLGNDFLPTQVTATNMPVVWLTYGETRTGQALTRDGQLTEFDIDKFREAGEKNVLLLRISLPAEILKTTDIVDTPGISDPRLAAGALSFLSRYLDFAIWCSAANQAWRQSEKAMWTAMPAQLQANSLMALTRSDLLKSSDGLRKVLKRCRSEAGEFFRDVVPIATVSALAARSADGKTFDLDRWVASHADLFLAELNASISTAITACDIRELREVPKPTIVTPAKTETKTAPKSANPAAEKAPEKTTRKKPGGRSTTRATAKPKRAKTKSTVAKSETSVSTRVSSMIASLRELRTDEGQKSSNEHLNDTLNHLFTTFFSDLEVSEDHRAVFARSMLLGRPGDAPVNAVIVQLERELEDFTESAWFALDQNH</sequence>
<dbReference type="EMBL" id="FORA01000001">
    <property type="protein sequence ID" value="SFI25660.1"/>
    <property type="molecule type" value="Genomic_DNA"/>
</dbReference>
<dbReference type="Pfam" id="PF00350">
    <property type="entry name" value="Dynamin_N"/>
    <property type="match status" value="1"/>
</dbReference>
<dbReference type="InterPro" id="IPR045063">
    <property type="entry name" value="Dynamin_N"/>
</dbReference>
<accession>A0A1I3GQE0</accession>
<evidence type="ECO:0000259" key="2">
    <source>
        <dbReference type="Pfam" id="PF00350"/>
    </source>
</evidence>
<keyword evidence="4" id="KW-1185">Reference proteome</keyword>
<dbReference type="PANTHER" id="PTHR43681:SF1">
    <property type="entry name" value="SARCALUMENIN"/>
    <property type="match status" value="1"/>
</dbReference>
<proteinExistence type="predicted"/>
<feature type="compositionally biased region" description="Low complexity" evidence="1">
    <location>
        <begin position="260"/>
        <end position="271"/>
    </location>
</feature>
<organism evidence="3 4">
    <name type="scientific">Jannaschia pohangensis</name>
    <dbReference type="NCBI Taxonomy" id="390807"/>
    <lineage>
        <taxon>Bacteria</taxon>
        <taxon>Pseudomonadati</taxon>
        <taxon>Pseudomonadota</taxon>
        <taxon>Alphaproteobacteria</taxon>
        <taxon>Rhodobacterales</taxon>
        <taxon>Roseobacteraceae</taxon>
        <taxon>Jannaschia</taxon>
    </lineage>
</organism>
<dbReference type="AlphaFoldDB" id="A0A1I3GQE0"/>
<dbReference type="Proteomes" id="UP000199110">
    <property type="component" value="Unassembled WGS sequence"/>
</dbReference>
<reference evidence="3 4" key="1">
    <citation type="submission" date="2016-10" db="EMBL/GenBank/DDBJ databases">
        <authorList>
            <person name="de Groot N.N."/>
        </authorList>
    </citation>
    <scope>NUCLEOTIDE SEQUENCE [LARGE SCALE GENOMIC DNA]</scope>
    <source>
        <strain evidence="3 4">DSM 19073</strain>
    </source>
</reference>
<feature type="region of interest" description="Disordered" evidence="1">
    <location>
        <begin position="258"/>
        <end position="318"/>
    </location>
</feature>
<gene>
    <name evidence="3" type="ORF">SAMN04488095_0289</name>
</gene>
<evidence type="ECO:0000313" key="3">
    <source>
        <dbReference type="EMBL" id="SFI25660.1"/>
    </source>
</evidence>
<dbReference type="Gene3D" id="3.40.50.300">
    <property type="entry name" value="P-loop containing nucleotide triphosphate hydrolases"/>
    <property type="match status" value="1"/>
</dbReference>
<evidence type="ECO:0000256" key="1">
    <source>
        <dbReference type="SAM" id="MobiDB-lite"/>
    </source>
</evidence>
<feature type="domain" description="Dynamin N-terminal" evidence="2">
    <location>
        <begin position="23"/>
        <end position="150"/>
    </location>
</feature>
<protein>
    <submittedName>
        <fullName evidence="3">Dynamin family protein</fullName>
    </submittedName>
</protein>
<dbReference type="InterPro" id="IPR051943">
    <property type="entry name" value="TRAFAC_Dynamin-like_GTPase"/>
</dbReference>
<name>A0A1I3GQE0_9RHOB</name>
<dbReference type="OrthoDB" id="5477114at2"/>
<dbReference type="PANTHER" id="PTHR43681">
    <property type="entry name" value="TRANSMEMBRANE GTPASE FZO"/>
    <property type="match status" value="1"/>
</dbReference>
<dbReference type="InterPro" id="IPR027417">
    <property type="entry name" value="P-loop_NTPase"/>
</dbReference>
<evidence type="ECO:0000313" key="4">
    <source>
        <dbReference type="Proteomes" id="UP000199110"/>
    </source>
</evidence>
<dbReference type="STRING" id="390807.SAMN04488095_0289"/>
<dbReference type="RefSeq" id="WP_092776357.1">
    <property type="nucleotide sequence ID" value="NZ_FORA01000001.1"/>
</dbReference>